<protein>
    <submittedName>
        <fullName evidence="4">Group 1 glycosyl transferase</fullName>
    </submittedName>
</protein>
<dbReference type="GO" id="GO:0016757">
    <property type="term" value="F:glycosyltransferase activity"/>
    <property type="evidence" value="ECO:0007669"/>
    <property type="project" value="InterPro"/>
</dbReference>
<dbReference type="RefSeq" id="WP_078198953.1">
    <property type="nucleotide sequence ID" value="NZ_CP017758.1"/>
</dbReference>
<evidence type="ECO:0000313" key="4">
    <source>
        <dbReference type="EMBL" id="AQV96484.1"/>
    </source>
</evidence>
<evidence type="ECO:0000313" key="5">
    <source>
        <dbReference type="Proteomes" id="UP000189627"/>
    </source>
</evidence>
<dbReference type="Pfam" id="PF00534">
    <property type="entry name" value="Glycos_transf_1"/>
    <property type="match status" value="1"/>
</dbReference>
<keyword evidence="4" id="KW-0808">Transferase</keyword>
<dbReference type="Pfam" id="PF13439">
    <property type="entry name" value="Glyco_transf_4"/>
    <property type="match status" value="1"/>
</dbReference>
<dbReference type="InterPro" id="IPR028098">
    <property type="entry name" value="Glyco_trans_4-like_N"/>
</dbReference>
<organism evidence="4 5">
    <name type="scientific">Cupriavidus necator</name>
    <name type="common">Alcaligenes eutrophus</name>
    <name type="synonym">Ralstonia eutropha</name>
    <dbReference type="NCBI Taxonomy" id="106590"/>
    <lineage>
        <taxon>Bacteria</taxon>
        <taxon>Pseudomonadati</taxon>
        <taxon>Pseudomonadota</taxon>
        <taxon>Betaproteobacteria</taxon>
        <taxon>Burkholderiales</taxon>
        <taxon>Burkholderiaceae</taxon>
        <taxon>Cupriavidus</taxon>
    </lineage>
</organism>
<feature type="domain" description="Glycosyl transferase family 1" evidence="1">
    <location>
        <begin position="227"/>
        <end position="362"/>
    </location>
</feature>
<dbReference type="SUPFAM" id="SSF53756">
    <property type="entry name" value="UDP-Glycosyltransferase/glycogen phosphorylase"/>
    <property type="match status" value="2"/>
</dbReference>
<dbReference type="Gene3D" id="3.40.50.2000">
    <property type="entry name" value="Glycogen Phosphorylase B"/>
    <property type="match status" value="3"/>
</dbReference>
<dbReference type="PANTHER" id="PTHR12526:SF625">
    <property type="entry name" value="PHOSPHATIDYLINOSITOL GLYCAN-CLASS A"/>
    <property type="match status" value="1"/>
</dbReference>
<dbReference type="CDD" id="cd03801">
    <property type="entry name" value="GT4_PimA-like"/>
    <property type="match status" value="1"/>
</dbReference>
<dbReference type="EMBL" id="CP017758">
    <property type="protein sequence ID" value="AQV96484.1"/>
    <property type="molecule type" value="Genomic_DNA"/>
</dbReference>
<evidence type="ECO:0000259" key="3">
    <source>
        <dbReference type="Pfam" id="PF13524"/>
    </source>
</evidence>
<proteinExistence type="predicted"/>
<reference evidence="5" key="1">
    <citation type="submission" date="2017-02" db="EMBL/GenBank/DDBJ databases">
        <title>Complete genome sequence of Cupriavidus necator strain NH9, a 3-chlorobenzoate degrader.</title>
        <authorList>
            <person name="Moriuchi R."/>
            <person name="Dohra H."/>
            <person name="Ogawa N."/>
        </authorList>
    </citation>
    <scope>NUCLEOTIDE SEQUENCE [LARGE SCALE GENOMIC DNA]</scope>
    <source>
        <strain evidence="5">NH9</strain>
    </source>
</reference>
<feature type="domain" description="Spore protein YkvP/CgeB glycosyl transferase-like" evidence="3">
    <location>
        <begin position="652"/>
        <end position="788"/>
    </location>
</feature>
<name>A0A1U9UUW9_CUPNE</name>
<accession>A0A1U9UUW9</accession>
<feature type="domain" description="Glycosyltransferase subfamily 4-like N-terminal" evidence="2">
    <location>
        <begin position="500"/>
        <end position="611"/>
    </location>
</feature>
<dbReference type="Pfam" id="PF13524">
    <property type="entry name" value="Glyco_trans_1_2"/>
    <property type="match status" value="1"/>
</dbReference>
<dbReference type="OrthoDB" id="9775208at2"/>
<evidence type="ECO:0000259" key="1">
    <source>
        <dbReference type="Pfam" id="PF00534"/>
    </source>
</evidence>
<evidence type="ECO:0000259" key="2">
    <source>
        <dbReference type="Pfam" id="PF13439"/>
    </source>
</evidence>
<gene>
    <name evidence="4" type="ORF">BJN34_21690</name>
</gene>
<dbReference type="KEGG" id="cuh:BJN34_21690"/>
<dbReference type="InterPro" id="IPR001296">
    <property type="entry name" value="Glyco_trans_1"/>
</dbReference>
<dbReference type="AlphaFoldDB" id="A0A1U9UUW9"/>
<dbReference type="Proteomes" id="UP000189627">
    <property type="component" value="Chromosome 2"/>
</dbReference>
<sequence>MKIAIVAPSSVPYVIGGAENLWWGLQAALNARPGIEAELIKLPSPERNLAEILASYRRFAALDLLHFDLVISTKYPAWAIRHPNHVVYLQHTLRGLYDTYPDHLPASFDSGAAAALGLPAPVIEALRLTRPGDLTVDAVTEALQAAMQHAPDSSLWAFPGAFSRAVVHLLDAIAMQPGHIAHYGAIAETVARRQDYFPAGAKVSVHHHPTGLKKADHPAGGPVHEGIFSASRLDRPKRIDLVIEGYLRAEVDVPLRIAGSGPDEARLRALAGGHPNIHFLGRLTDAQLAQEYARALFVPFMPRDEDYGLITVEAMQAGKAVLTTADAGGPTELVTHGQNGLVVPPEAGAVAAAMRQLCHDRNATIEMGMLGAARIAPVTWEGLCEAMLSWSRKPAATTAAPAIGAKAKPVVAVINTFPIAPAVSGGKLRLYGLYRQVAQTFAVHFVNLGPPHLPRHVRELGPGFVEEVVPKSKAFGAEAISLEQKVGASAEDLAAALKPELVPEWLEAIDRAARSADIVVCSHPYGYPALRRVSKVPFVYESHNVESDLKRGIYGRHEWATELVRWVEQQACWEARAITACSDEDAARLRELYRLDNPHLCIETVPNGIDLGAVPFRPASVKAMRRAVMRTDRPVALFMGSAHGPNIEAAHAILAAAAQAPGIDFVLMGSVCHAVADAPRTPNVGLVGVVSDAEKAMWLDVAEFGLNPVVSGSGTNLKLVEYAAAGLLVVGTPFGARGSAFVAGEHYLAAENAALAEGLRQALALPEETRNRIIAAAYATIRDSGDWRGIAAGYVKLLERVLAG</sequence>
<dbReference type="PANTHER" id="PTHR12526">
    <property type="entry name" value="GLYCOSYLTRANSFERASE"/>
    <property type="match status" value="1"/>
</dbReference>
<dbReference type="InterPro" id="IPR055259">
    <property type="entry name" value="YkvP/CgeB_Glyco_trans-like"/>
</dbReference>